<dbReference type="PANTHER" id="PTHR33515">
    <property type="entry name" value="RIBOSOME-BINDING FACTOR A, CHLOROPLASTIC-RELATED"/>
    <property type="match status" value="1"/>
</dbReference>
<proteinExistence type="inferred from homology"/>
<comment type="similarity">
    <text evidence="2">Belongs to the RbfA family.</text>
</comment>
<organism evidence="3 4">
    <name type="scientific">Thermosulfurimonas dismutans</name>
    <dbReference type="NCBI Taxonomy" id="999894"/>
    <lineage>
        <taxon>Bacteria</taxon>
        <taxon>Pseudomonadati</taxon>
        <taxon>Thermodesulfobacteriota</taxon>
        <taxon>Thermodesulfobacteria</taxon>
        <taxon>Thermodesulfobacteriales</taxon>
        <taxon>Thermodesulfobacteriaceae</taxon>
        <taxon>Thermosulfurimonas</taxon>
    </lineage>
</organism>
<comment type="function">
    <text evidence="2">One of several proteins that assist in the late maturation steps of the functional core of the 30S ribosomal subunit. Associates with free 30S ribosomal subunits (but not with 30S subunits that are part of 70S ribosomes or polysomes). Required for efficient processing of 16S rRNA. May interact with the 5'-terminal helix region of 16S rRNA.</text>
</comment>
<dbReference type="Pfam" id="PF02033">
    <property type="entry name" value="RBFA"/>
    <property type="match status" value="1"/>
</dbReference>
<comment type="subcellular location">
    <subcellularLocation>
        <location evidence="2">Cytoplasm</location>
    </subcellularLocation>
</comment>
<sequence>MHYRHLRVAELIKEALGLILLEDIRDPDLQGLITISEVEVTPDLKRARVYYRVHGEDEEWARAERGFKRARKYIRHLIGEHVFLKYIPEIDFFPDRRPEDLEKFEKVFRDLSYGKDQEDS</sequence>
<dbReference type="GO" id="GO:0030490">
    <property type="term" value="P:maturation of SSU-rRNA"/>
    <property type="evidence" value="ECO:0007669"/>
    <property type="project" value="UniProtKB-UniRule"/>
</dbReference>
<keyword evidence="4" id="KW-1185">Reference proteome</keyword>
<comment type="caution">
    <text evidence="3">The sequence shown here is derived from an EMBL/GenBank/DDBJ whole genome shotgun (WGS) entry which is preliminary data.</text>
</comment>
<comment type="subunit">
    <text evidence="2">Monomer. Binds 30S ribosomal subunits, but not 50S ribosomal subunits or 70S ribosomes.</text>
</comment>
<dbReference type="InterPro" id="IPR000238">
    <property type="entry name" value="RbfA"/>
</dbReference>
<dbReference type="NCBIfam" id="TIGR00082">
    <property type="entry name" value="rbfA"/>
    <property type="match status" value="1"/>
</dbReference>
<evidence type="ECO:0000313" key="4">
    <source>
        <dbReference type="Proteomes" id="UP000078390"/>
    </source>
</evidence>
<dbReference type="GO" id="GO:0005829">
    <property type="term" value="C:cytosol"/>
    <property type="evidence" value="ECO:0007669"/>
    <property type="project" value="TreeGrafter"/>
</dbReference>
<dbReference type="GO" id="GO:0043024">
    <property type="term" value="F:ribosomal small subunit binding"/>
    <property type="evidence" value="ECO:0007669"/>
    <property type="project" value="TreeGrafter"/>
</dbReference>
<dbReference type="OrthoDB" id="307788at2"/>
<gene>
    <name evidence="2" type="primary">rbfA</name>
    <name evidence="3" type="ORF">TDIS_1399</name>
</gene>
<dbReference type="STRING" id="999894.TDIS_1399"/>
<dbReference type="Proteomes" id="UP000078390">
    <property type="component" value="Unassembled WGS sequence"/>
</dbReference>
<dbReference type="EMBL" id="LWLG01000010">
    <property type="protein sequence ID" value="OAQ20490.1"/>
    <property type="molecule type" value="Genomic_DNA"/>
</dbReference>
<dbReference type="PANTHER" id="PTHR33515:SF1">
    <property type="entry name" value="RIBOSOME-BINDING FACTOR A, CHLOROPLASTIC-RELATED"/>
    <property type="match status" value="1"/>
</dbReference>
<dbReference type="Gene3D" id="3.30.300.20">
    <property type="match status" value="1"/>
</dbReference>
<evidence type="ECO:0000313" key="3">
    <source>
        <dbReference type="EMBL" id="OAQ20490.1"/>
    </source>
</evidence>
<evidence type="ECO:0000256" key="2">
    <source>
        <dbReference type="HAMAP-Rule" id="MF_00003"/>
    </source>
</evidence>
<dbReference type="InterPro" id="IPR020053">
    <property type="entry name" value="Ribosome-bd_factorA_CS"/>
</dbReference>
<keyword evidence="2" id="KW-0963">Cytoplasm</keyword>
<protein>
    <recommendedName>
        <fullName evidence="2">Ribosome-binding factor A</fullName>
    </recommendedName>
</protein>
<dbReference type="PROSITE" id="PS01319">
    <property type="entry name" value="RBFA"/>
    <property type="match status" value="1"/>
</dbReference>
<dbReference type="HAMAP" id="MF_00003">
    <property type="entry name" value="RbfA"/>
    <property type="match status" value="1"/>
</dbReference>
<reference evidence="3 4" key="1">
    <citation type="submission" date="2016-04" db="EMBL/GenBank/DDBJ databases">
        <title>Genome analysis of Thermosulfurimonas dismutans, the first thermophilic sulfur-disproportionating bacterium of the phylum Thermodesulfobacteria.</title>
        <authorList>
            <person name="Mardanov A.V."/>
            <person name="Beletsky A.V."/>
            <person name="Kadnikov V.V."/>
            <person name="Slobodkin A.I."/>
            <person name="Ravin N.V."/>
        </authorList>
    </citation>
    <scope>NUCLEOTIDE SEQUENCE [LARGE SCALE GENOMIC DNA]</scope>
    <source>
        <strain evidence="3 4">S95</strain>
    </source>
</reference>
<keyword evidence="1 2" id="KW-0690">Ribosome biogenesis</keyword>
<dbReference type="AlphaFoldDB" id="A0A179D334"/>
<evidence type="ECO:0000256" key="1">
    <source>
        <dbReference type="ARBA" id="ARBA00022517"/>
    </source>
</evidence>
<name>A0A179D334_9BACT</name>
<dbReference type="InterPro" id="IPR015946">
    <property type="entry name" value="KH_dom-like_a/b"/>
</dbReference>
<dbReference type="SUPFAM" id="SSF89919">
    <property type="entry name" value="Ribosome-binding factor A, RbfA"/>
    <property type="match status" value="1"/>
</dbReference>
<dbReference type="InterPro" id="IPR023799">
    <property type="entry name" value="RbfA_dom_sf"/>
</dbReference>
<accession>A0A179D334</accession>